<keyword evidence="3" id="KW-1185">Reference proteome</keyword>
<keyword evidence="1" id="KW-0812">Transmembrane</keyword>
<accession>A0A916NRM8</accession>
<organism evidence="2 3">
    <name type="scientific">Parvicella tangerina</name>
    <dbReference type="NCBI Taxonomy" id="2829795"/>
    <lineage>
        <taxon>Bacteria</taxon>
        <taxon>Pseudomonadati</taxon>
        <taxon>Bacteroidota</taxon>
        <taxon>Flavobacteriia</taxon>
        <taxon>Flavobacteriales</taxon>
        <taxon>Parvicellaceae</taxon>
        <taxon>Parvicella</taxon>
    </lineage>
</organism>
<gene>
    <name evidence="2" type="ORF">CRYO30217_01673</name>
</gene>
<name>A0A916NRM8_9FLAO</name>
<dbReference type="KEGG" id="ptan:CRYO30217_01673"/>
<feature type="transmembrane region" description="Helical" evidence="1">
    <location>
        <begin position="105"/>
        <end position="125"/>
    </location>
</feature>
<dbReference type="AlphaFoldDB" id="A0A916NRM8"/>
<evidence type="ECO:0000256" key="1">
    <source>
        <dbReference type="SAM" id="Phobius"/>
    </source>
</evidence>
<proteinExistence type="predicted"/>
<protein>
    <submittedName>
        <fullName evidence="2">Uncharacterized protein</fullName>
    </submittedName>
</protein>
<dbReference type="EMBL" id="OU015584">
    <property type="protein sequence ID" value="CAG5081575.1"/>
    <property type="molecule type" value="Genomic_DNA"/>
</dbReference>
<dbReference type="Proteomes" id="UP000683507">
    <property type="component" value="Chromosome"/>
</dbReference>
<sequence>MEDVLDFKENEERGFSYKYRYTAVIIISIPLVAGIVFEFLHLPGRAILTLIFGSTLAIYNIYSFFHLKGQNMLNNILFGLSMIATIYILWGAFFNHGHPYNFKGLYLIGGYSIISCTLLHIAHLIRKKLFFSKQKNNH</sequence>
<evidence type="ECO:0000313" key="3">
    <source>
        <dbReference type="Proteomes" id="UP000683507"/>
    </source>
</evidence>
<keyword evidence="1" id="KW-1133">Transmembrane helix</keyword>
<reference evidence="2" key="1">
    <citation type="submission" date="2021-04" db="EMBL/GenBank/DDBJ databases">
        <authorList>
            <person name="Rodrigo-Torres L."/>
            <person name="Arahal R. D."/>
            <person name="Lucena T."/>
        </authorList>
    </citation>
    <scope>NUCLEOTIDE SEQUENCE</scope>
    <source>
        <strain evidence="2">AS29M-1</strain>
    </source>
</reference>
<evidence type="ECO:0000313" key="2">
    <source>
        <dbReference type="EMBL" id="CAG5081575.1"/>
    </source>
</evidence>
<feature type="transmembrane region" description="Helical" evidence="1">
    <location>
        <begin position="21"/>
        <end position="40"/>
    </location>
</feature>
<feature type="transmembrane region" description="Helical" evidence="1">
    <location>
        <begin position="72"/>
        <end position="93"/>
    </location>
</feature>
<keyword evidence="1" id="KW-0472">Membrane</keyword>
<dbReference type="RefSeq" id="WP_258541866.1">
    <property type="nucleotide sequence ID" value="NZ_OU015584.1"/>
</dbReference>
<feature type="transmembrane region" description="Helical" evidence="1">
    <location>
        <begin position="46"/>
        <end position="65"/>
    </location>
</feature>